<dbReference type="PANTHER" id="PTHR23513:SF11">
    <property type="entry name" value="STAPHYLOFERRIN A TRANSPORTER"/>
    <property type="match status" value="1"/>
</dbReference>
<dbReference type="PANTHER" id="PTHR23513">
    <property type="entry name" value="INTEGRAL MEMBRANE EFFLUX PROTEIN-RELATED"/>
    <property type="match status" value="1"/>
</dbReference>
<dbReference type="Pfam" id="PF05977">
    <property type="entry name" value="MFS_3"/>
    <property type="match status" value="1"/>
</dbReference>
<evidence type="ECO:0000256" key="3">
    <source>
        <dbReference type="ARBA" id="ARBA00022475"/>
    </source>
</evidence>
<evidence type="ECO:0000256" key="1">
    <source>
        <dbReference type="ARBA" id="ARBA00004651"/>
    </source>
</evidence>
<evidence type="ECO:0000256" key="5">
    <source>
        <dbReference type="ARBA" id="ARBA00022989"/>
    </source>
</evidence>
<feature type="transmembrane region" description="Helical" evidence="7">
    <location>
        <begin position="357"/>
        <end position="379"/>
    </location>
</feature>
<feature type="transmembrane region" description="Helical" evidence="7">
    <location>
        <begin position="230"/>
        <end position="249"/>
    </location>
</feature>
<comment type="subcellular location">
    <subcellularLocation>
        <location evidence="1">Cell membrane</location>
        <topology evidence="1">Multi-pass membrane protein</topology>
    </subcellularLocation>
</comment>
<reference evidence="9" key="1">
    <citation type="submission" date="2018-05" db="EMBL/GenBank/DDBJ databases">
        <authorList>
            <person name="Lanie J.A."/>
            <person name="Ng W.-L."/>
            <person name="Kazmierczak K.M."/>
            <person name="Andrzejewski T.M."/>
            <person name="Davidsen T.M."/>
            <person name="Wayne K.J."/>
            <person name="Tettelin H."/>
            <person name="Glass J.I."/>
            <person name="Rusch D."/>
            <person name="Podicherti R."/>
            <person name="Tsui H.-C.T."/>
            <person name="Winkler M.E."/>
        </authorList>
    </citation>
    <scope>NUCLEOTIDE SEQUENCE</scope>
</reference>
<dbReference type="Gene3D" id="1.20.1250.20">
    <property type="entry name" value="MFS general substrate transporter like domains"/>
    <property type="match status" value="1"/>
</dbReference>
<dbReference type="InterPro" id="IPR020846">
    <property type="entry name" value="MFS_dom"/>
</dbReference>
<dbReference type="PROSITE" id="PS50850">
    <property type="entry name" value="MFS"/>
    <property type="match status" value="1"/>
</dbReference>
<feature type="transmembrane region" description="Helical" evidence="7">
    <location>
        <begin position="50"/>
        <end position="71"/>
    </location>
</feature>
<proteinExistence type="predicted"/>
<dbReference type="InterPro" id="IPR036259">
    <property type="entry name" value="MFS_trans_sf"/>
</dbReference>
<evidence type="ECO:0000256" key="6">
    <source>
        <dbReference type="ARBA" id="ARBA00023136"/>
    </source>
</evidence>
<evidence type="ECO:0000256" key="2">
    <source>
        <dbReference type="ARBA" id="ARBA00022448"/>
    </source>
</evidence>
<dbReference type="EMBL" id="UINC01008768">
    <property type="protein sequence ID" value="SVA39424.1"/>
    <property type="molecule type" value="Genomic_DNA"/>
</dbReference>
<evidence type="ECO:0000256" key="7">
    <source>
        <dbReference type="SAM" id="Phobius"/>
    </source>
</evidence>
<keyword evidence="3" id="KW-1003">Cell membrane</keyword>
<dbReference type="AlphaFoldDB" id="A0A381VGT8"/>
<evidence type="ECO:0000256" key="4">
    <source>
        <dbReference type="ARBA" id="ARBA00022692"/>
    </source>
</evidence>
<keyword evidence="4 7" id="KW-0812">Transmembrane</keyword>
<protein>
    <recommendedName>
        <fullName evidence="8">Major facilitator superfamily (MFS) profile domain-containing protein</fullName>
    </recommendedName>
</protein>
<evidence type="ECO:0000259" key="8">
    <source>
        <dbReference type="PROSITE" id="PS50850"/>
    </source>
</evidence>
<sequence>MNQPSSQPSFGALRQPGYRTYFITSAVAWMADSIEHVISYWILFEKFQSPALGGFAVISHWLPFLLFSFWSGSLADRFDPRRIIQVGMGLFMGVSVAWGLLFILDTVEIWHAVVLLILHGLAGVLWGPSMQLLVHDIVGPEQLQSGVRLNATARYLGLLGGPAIGSAAMLVLGPSLGILLNALLYLPLVFWLWRAPYGPRYRRGKPALKASVRGIRDAISTLQAVAGNRIVVGMTLLAGSAGLFVGNGYHPQMPEFAYDLGHGDAGLTYGMLFAADACGALIAGVVLEARGLLQPKARSALVLAMLWCCTIIGFSASSSYSLALILLFFAGFFELSFNAMAQTLVQLGSPEGIRGRVIGLYSMAALGMRTFSGITIGFVGGVIGIHWSLGLSALVLLGVVSGLFIYLSSPKPIKI</sequence>
<dbReference type="CDD" id="cd06173">
    <property type="entry name" value="MFS_MefA_like"/>
    <property type="match status" value="1"/>
</dbReference>
<dbReference type="GO" id="GO:0022857">
    <property type="term" value="F:transmembrane transporter activity"/>
    <property type="evidence" value="ECO:0007669"/>
    <property type="project" value="InterPro"/>
</dbReference>
<feature type="domain" description="Major facilitator superfamily (MFS) profile" evidence="8">
    <location>
        <begin position="226"/>
        <end position="415"/>
    </location>
</feature>
<feature type="transmembrane region" description="Helical" evidence="7">
    <location>
        <begin position="385"/>
        <end position="407"/>
    </location>
</feature>
<evidence type="ECO:0000313" key="9">
    <source>
        <dbReference type="EMBL" id="SVA39424.1"/>
    </source>
</evidence>
<feature type="transmembrane region" description="Helical" evidence="7">
    <location>
        <begin position="178"/>
        <end position="195"/>
    </location>
</feature>
<feature type="transmembrane region" description="Helical" evidence="7">
    <location>
        <begin position="83"/>
        <end position="103"/>
    </location>
</feature>
<dbReference type="InterPro" id="IPR010290">
    <property type="entry name" value="TM_effector"/>
</dbReference>
<keyword evidence="5 7" id="KW-1133">Transmembrane helix</keyword>
<dbReference type="SUPFAM" id="SSF103473">
    <property type="entry name" value="MFS general substrate transporter"/>
    <property type="match status" value="1"/>
</dbReference>
<dbReference type="GO" id="GO:0005886">
    <property type="term" value="C:plasma membrane"/>
    <property type="evidence" value="ECO:0007669"/>
    <property type="project" value="UniProtKB-SubCell"/>
</dbReference>
<name>A0A381VGT8_9ZZZZ</name>
<accession>A0A381VGT8</accession>
<feature type="transmembrane region" description="Helical" evidence="7">
    <location>
        <begin position="299"/>
        <end position="316"/>
    </location>
</feature>
<feature type="transmembrane region" description="Helical" evidence="7">
    <location>
        <begin position="21"/>
        <end position="44"/>
    </location>
</feature>
<feature type="transmembrane region" description="Helical" evidence="7">
    <location>
        <begin position="322"/>
        <end position="345"/>
    </location>
</feature>
<gene>
    <name evidence="9" type="ORF">METZ01_LOCUS92278</name>
</gene>
<keyword evidence="2" id="KW-0813">Transport</keyword>
<organism evidence="9">
    <name type="scientific">marine metagenome</name>
    <dbReference type="NCBI Taxonomy" id="408172"/>
    <lineage>
        <taxon>unclassified sequences</taxon>
        <taxon>metagenomes</taxon>
        <taxon>ecological metagenomes</taxon>
    </lineage>
</organism>
<keyword evidence="6 7" id="KW-0472">Membrane</keyword>
<feature type="transmembrane region" description="Helical" evidence="7">
    <location>
        <begin position="109"/>
        <end position="134"/>
    </location>
</feature>
<feature type="transmembrane region" description="Helical" evidence="7">
    <location>
        <begin position="269"/>
        <end position="287"/>
    </location>
</feature>